<dbReference type="Gene3D" id="1.10.287.370">
    <property type="match status" value="1"/>
</dbReference>
<dbReference type="GO" id="GO:0051082">
    <property type="term" value="F:unfolded protein binding"/>
    <property type="evidence" value="ECO:0007669"/>
    <property type="project" value="InterPro"/>
</dbReference>
<protein>
    <recommendedName>
        <fullName evidence="4">Prefoldin subunit 5</fullName>
    </recommendedName>
</protein>
<gene>
    <name evidence="2" type="ORF">CRENBAI_018683</name>
</gene>
<evidence type="ECO:0008006" key="4">
    <source>
        <dbReference type="Google" id="ProtNLM"/>
    </source>
</evidence>
<dbReference type="GO" id="GO:1990115">
    <property type="term" value="P:RNA polymerase III assembly"/>
    <property type="evidence" value="ECO:0007669"/>
    <property type="project" value="TreeGrafter"/>
</dbReference>
<dbReference type="GO" id="GO:1990114">
    <property type="term" value="P:RNA polymerase II core complex assembly"/>
    <property type="evidence" value="ECO:0007669"/>
    <property type="project" value="TreeGrafter"/>
</dbReference>
<accession>A0AAV9S096</accession>
<dbReference type="NCBIfam" id="TIGR00293">
    <property type="entry name" value="prefoldin subunit alpha"/>
    <property type="match status" value="1"/>
</dbReference>
<dbReference type="GO" id="GO:0005737">
    <property type="term" value="C:cytoplasm"/>
    <property type="evidence" value="ECO:0007669"/>
    <property type="project" value="TreeGrafter"/>
</dbReference>
<dbReference type="InterPro" id="IPR009053">
    <property type="entry name" value="Prefoldin"/>
</dbReference>
<name>A0AAV9S096_9TELE</name>
<organism evidence="2 3">
    <name type="scientific">Crenichthys baileyi</name>
    <name type="common">White River springfish</name>
    <dbReference type="NCBI Taxonomy" id="28760"/>
    <lineage>
        <taxon>Eukaryota</taxon>
        <taxon>Metazoa</taxon>
        <taxon>Chordata</taxon>
        <taxon>Craniata</taxon>
        <taxon>Vertebrata</taxon>
        <taxon>Euteleostomi</taxon>
        <taxon>Actinopterygii</taxon>
        <taxon>Neopterygii</taxon>
        <taxon>Teleostei</taxon>
        <taxon>Neoteleostei</taxon>
        <taxon>Acanthomorphata</taxon>
        <taxon>Ovalentaria</taxon>
        <taxon>Atherinomorphae</taxon>
        <taxon>Cyprinodontiformes</taxon>
        <taxon>Goodeidae</taxon>
        <taxon>Crenichthys</taxon>
    </lineage>
</organism>
<evidence type="ECO:0000256" key="1">
    <source>
        <dbReference type="ARBA" id="ARBA00010048"/>
    </source>
</evidence>
<dbReference type="CDD" id="cd23157">
    <property type="entry name" value="Prefoldin_5"/>
    <property type="match status" value="1"/>
</dbReference>
<comment type="caution">
    <text evidence="2">The sequence shown here is derived from an EMBL/GenBank/DDBJ whole genome shotgun (WGS) entry which is preliminary data.</text>
</comment>
<evidence type="ECO:0000313" key="3">
    <source>
        <dbReference type="Proteomes" id="UP001311232"/>
    </source>
</evidence>
<dbReference type="GO" id="GO:1990113">
    <property type="term" value="P:RNA polymerase I assembly"/>
    <property type="evidence" value="ECO:0007669"/>
    <property type="project" value="TreeGrafter"/>
</dbReference>
<dbReference type="Pfam" id="PF02996">
    <property type="entry name" value="Prefoldin"/>
    <property type="match status" value="1"/>
</dbReference>
<proteinExistence type="inferred from homology"/>
<dbReference type="AlphaFoldDB" id="A0AAV9S096"/>
<dbReference type="Proteomes" id="UP001311232">
    <property type="component" value="Unassembled WGS sequence"/>
</dbReference>
<sequence>MAANLTGFALPRLKWFKPRMLQEAEFLVFSVRQLKEADARFARALETLEILVGRRKDEFLVPLTSCMCVPATVNLEPVMVNVGAGFLVEMNVEEAKAFLKRQKDLISKQMGKVQSFVEDSSITEGIKASALTAEPV</sequence>
<keyword evidence="3" id="KW-1185">Reference proteome</keyword>
<comment type="similarity">
    <text evidence="1">Belongs to the prefoldin subunit alpha family.</text>
</comment>
<dbReference type="PANTHER" id="PTHR12674">
    <property type="entry name" value="PREFOLDIN SUBUNIT 5"/>
    <property type="match status" value="1"/>
</dbReference>
<dbReference type="InterPro" id="IPR004127">
    <property type="entry name" value="Prefoldin_subunit_alpha"/>
</dbReference>
<reference evidence="2 3" key="1">
    <citation type="submission" date="2021-06" db="EMBL/GenBank/DDBJ databases">
        <authorList>
            <person name="Palmer J.M."/>
        </authorList>
    </citation>
    <scope>NUCLEOTIDE SEQUENCE [LARGE SCALE GENOMIC DNA]</scope>
    <source>
        <strain evidence="2 3">MEX-2019</strain>
        <tissue evidence="2">Muscle</tissue>
    </source>
</reference>
<dbReference type="EMBL" id="JAHHUM010001154">
    <property type="protein sequence ID" value="KAK5614721.1"/>
    <property type="molecule type" value="Genomic_DNA"/>
</dbReference>
<dbReference type="GO" id="GO:0006457">
    <property type="term" value="P:protein folding"/>
    <property type="evidence" value="ECO:0007669"/>
    <property type="project" value="InterPro"/>
</dbReference>
<evidence type="ECO:0000313" key="2">
    <source>
        <dbReference type="EMBL" id="KAK5614721.1"/>
    </source>
</evidence>
<dbReference type="GO" id="GO:0016272">
    <property type="term" value="C:prefoldin complex"/>
    <property type="evidence" value="ECO:0007669"/>
    <property type="project" value="InterPro"/>
</dbReference>
<dbReference type="InterPro" id="IPR011599">
    <property type="entry name" value="PFD_alpha_archaea"/>
</dbReference>
<dbReference type="PANTHER" id="PTHR12674:SF2">
    <property type="entry name" value="PREFOLDIN SUBUNIT 5"/>
    <property type="match status" value="1"/>
</dbReference>
<dbReference type="SUPFAM" id="SSF46579">
    <property type="entry name" value="Prefoldin"/>
    <property type="match status" value="1"/>
</dbReference>